<dbReference type="EMBL" id="JANJYJ010000001">
    <property type="protein sequence ID" value="KAK3230381.1"/>
    <property type="molecule type" value="Genomic_DNA"/>
</dbReference>
<sequence length="157" mass="17422">MVAHGMKLDSMCSSCSQKDETVMHALWRCYALKCVRFASCITRNGKCLDSIPFLDFVMSSLILETRVFEWAINYLGDFRNVNLTGGHGSSKQQMTTFWKAPPAGVYKINTDAALSISNKTSGFGVVIRDCNGNVIASFYQNDRVCYQPQVAEALAIL</sequence>
<proteinExistence type="predicted"/>
<accession>A0AAE0B5F8</accession>
<dbReference type="PANTHER" id="PTHR47074">
    <property type="entry name" value="BNAC02G40300D PROTEIN"/>
    <property type="match status" value="1"/>
</dbReference>
<keyword evidence="3" id="KW-1185">Reference proteome</keyword>
<dbReference type="InterPro" id="IPR052929">
    <property type="entry name" value="RNase_H-like_EbsB-rel"/>
</dbReference>
<evidence type="ECO:0000259" key="1">
    <source>
        <dbReference type="Pfam" id="PF13456"/>
    </source>
</evidence>
<feature type="domain" description="RNase H type-1" evidence="1">
    <location>
        <begin position="109"/>
        <end position="157"/>
    </location>
</feature>
<comment type="caution">
    <text evidence="2">The sequence shown here is derived from an EMBL/GenBank/DDBJ whole genome shotgun (WGS) entry which is preliminary data.</text>
</comment>
<organism evidence="2 3">
    <name type="scientific">Dipteronia sinensis</name>
    <dbReference type="NCBI Taxonomy" id="43782"/>
    <lineage>
        <taxon>Eukaryota</taxon>
        <taxon>Viridiplantae</taxon>
        <taxon>Streptophyta</taxon>
        <taxon>Embryophyta</taxon>
        <taxon>Tracheophyta</taxon>
        <taxon>Spermatophyta</taxon>
        <taxon>Magnoliopsida</taxon>
        <taxon>eudicotyledons</taxon>
        <taxon>Gunneridae</taxon>
        <taxon>Pentapetalae</taxon>
        <taxon>rosids</taxon>
        <taxon>malvids</taxon>
        <taxon>Sapindales</taxon>
        <taxon>Sapindaceae</taxon>
        <taxon>Hippocastanoideae</taxon>
        <taxon>Acereae</taxon>
        <taxon>Dipteronia</taxon>
    </lineage>
</organism>
<evidence type="ECO:0000313" key="3">
    <source>
        <dbReference type="Proteomes" id="UP001281410"/>
    </source>
</evidence>
<dbReference type="GO" id="GO:0004523">
    <property type="term" value="F:RNA-DNA hybrid ribonuclease activity"/>
    <property type="evidence" value="ECO:0007669"/>
    <property type="project" value="InterPro"/>
</dbReference>
<reference evidence="2" key="1">
    <citation type="journal article" date="2023" name="Plant J.">
        <title>Genome sequences and population genomics provide insights into the demographic history, inbreeding, and mutation load of two 'living fossil' tree species of Dipteronia.</title>
        <authorList>
            <person name="Feng Y."/>
            <person name="Comes H.P."/>
            <person name="Chen J."/>
            <person name="Zhu S."/>
            <person name="Lu R."/>
            <person name="Zhang X."/>
            <person name="Li P."/>
            <person name="Qiu J."/>
            <person name="Olsen K.M."/>
            <person name="Qiu Y."/>
        </authorList>
    </citation>
    <scope>NUCLEOTIDE SEQUENCE</scope>
    <source>
        <strain evidence="2">NBL</strain>
    </source>
</reference>
<evidence type="ECO:0000313" key="2">
    <source>
        <dbReference type="EMBL" id="KAK3230381.1"/>
    </source>
</evidence>
<dbReference type="PANTHER" id="PTHR47074:SF11">
    <property type="entry name" value="REVERSE TRANSCRIPTASE-LIKE PROTEIN"/>
    <property type="match status" value="1"/>
</dbReference>
<gene>
    <name evidence="2" type="ORF">Dsin_002262</name>
</gene>
<dbReference type="InterPro" id="IPR002156">
    <property type="entry name" value="RNaseH_domain"/>
</dbReference>
<dbReference type="AlphaFoldDB" id="A0AAE0B5F8"/>
<dbReference type="Pfam" id="PF13456">
    <property type="entry name" value="RVT_3"/>
    <property type="match status" value="1"/>
</dbReference>
<name>A0AAE0B5F8_9ROSI</name>
<dbReference type="GO" id="GO:0003676">
    <property type="term" value="F:nucleic acid binding"/>
    <property type="evidence" value="ECO:0007669"/>
    <property type="project" value="InterPro"/>
</dbReference>
<protein>
    <recommendedName>
        <fullName evidence="1">RNase H type-1 domain-containing protein</fullName>
    </recommendedName>
</protein>
<dbReference type="Proteomes" id="UP001281410">
    <property type="component" value="Unassembled WGS sequence"/>
</dbReference>